<evidence type="ECO:0000256" key="4">
    <source>
        <dbReference type="ARBA" id="ARBA00022723"/>
    </source>
</evidence>
<evidence type="ECO:0000256" key="2">
    <source>
        <dbReference type="ARBA" id="ARBA00022448"/>
    </source>
</evidence>
<keyword evidence="11" id="KW-1185">Reference proteome</keyword>
<evidence type="ECO:0000259" key="9">
    <source>
        <dbReference type="PROSITE" id="PS51085"/>
    </source>
</evidence>
<dbReference type="Proteomes" id="UP001596501">
    <property type="component" value="Unassembled WGS sequence"/>
</dbReference>
<accession>A0ABW2QFL7</accession>
<evidence type="ECO:0000256" key="8">
    <source>
        <dbReference type="ARBA" id="ARBA00034078"/>
    </source>
</evidence>
<evidence type="ECO:0000313" key="11">
    <source>
        <dbReference type="Proteomes" id="UP001596501"/>
    </source>
</evidence>
<proteinExistence type="inferred from homology"/>
<keyword evidence="5" id="KW-0249">Electron transport</keyword>
<dbReference type="RefSeq" id="WP_382220934.1">
    <property type="nucleotide sequence ID" value="NZ_JBHTCA010000003.1"/>
</dbReference>
<protein>
    <submittedName>
        <fullName evidence="10">2Fe-2S iron-sulfur cluster-binding protein</fullName>
    </submittedName>
</protein>
<gene>
    <name evidence="10" type="ORF">ACFQPB_05275</name>
</gene>
<dbReference type="PANTHER" id="PTHR43112:SF3">
    <property type="entry name" value="FERREDOXIN-2, CHLOROPLASTIC"/>
    <property type="match status" value="1"/>
</dbReference>
<keyword evidence="7" id="KW-0411">Iron-sulfur</keyword>
<keyword evidence="2" id="KW-0813">Transport</keyword>
<comment type="caution">
    <text evidence="10">The sequence shown here is derived from an EMBL/GenBank/DDBJ whole genome shotgun (WGS) entry which is preliminary data.</text>
</comment>
<dbReference type="InterPro" id="IPR036010">
    <property type="entry name" value="2Fe-2S_ferredoxin-like_sf"/>
</dbReference>
<evidence type="ECO:0000256" key="3">
    <source>
        <dbReference type="ARBA" id="ARBA00022714"/>
    </source>
</evidence>
<reference evidence="11" key="1">
    <citation type="journal article" date="2019" name="Int. J. Syst. Evol. Microbiol.">
        <title>The Global Catalogue of Microorganisms (GCM) 10K type strain sequencing project: providing services to taxonomists for standard genome sequencing and annotation.</title>
        <authorList>
            <consortium name="The Broad Institute Genomics Platform"/>
            <consortium name="The Broad Institute Genome Sequencing Center for Infectious Disease"/>
            <person name="Wu L."/>
            <person name="Ma J."/>
        </authorList>
    </citation>
    <scope>NUCLEOTIDE SEQUENCE [LARGE SCALE GENOMIC DNA]</scope>
    <source>
        <strain evidence="11">CGMCC 1.12371</strain>
    </source>
</reference>
<evidence type="ECO:0000256" key="5">
    <source>
        <dbReference type="ARBA" id="ARBA00022982"/>
    </source>
</evidence>
<comment type="similarity">
    <text evidence="1">Belongs to the 2Fe2S plant-type ferredoxin family.</text>
</comment>
<sequence>MRVCLWPGEPEVEVPVPPGQTLLLAMLAQGVAWPRSCRNGTCRTCLGRLAEGSVRHTVDWPGLSAEEKAEGCILPCVAVPLSDVTLLPP</sequence>
<keyword evidence="4" id="KW-0479">Metal-binding</keyword>
<dbReference type="PANTHER" id="PTHR43112">
    <property type="entry name" value="FERREDOXIN"/>
    <property type="match status" value="1"/>
</dbReference>
<dbReference type="CDD" id="cd00207">
    <property type="entry name" value="fer2"/>
    <property type="match status" value="1"/>
</dbReference>
<dbReference type="Pfam" id="PF00111">
    <property type="entry name" value="Fer2"/>
    <property type="match status" value="1"/>
</dbReference>
<dbReference type="PROSITE" id="PS51085">
    <property type="entry name" value="2FE2S_FER_2"/>
    <property type="match status" value="1"/>
</dbReference>
<evidence type="ECO:0000256" key="7">
    <source>
        <dbReference type="ARBA" id="ARBA00023014"/>
    </source>
</evidence>
<organism evidence="10 11">
    <name type="scientific">Hydrogenophaga atypica</name>
    <dbReference type="NCBI Taxonomy" id="249409"/>
    <lineage>
        <taxon>Bacteria</taxon>
        <taxon>Pseudomonadati</taxon>
        <taxon>Pseudomonadota</taxon>
        <taxon>Betaproteobacteria</taxon>
        <taxon>Burkholderiales</taxon>
        <taxon>Comamonadaceae</taxon>
        <taxon>Hydrogenophaga</taxon>
    </lineage>
</organism>
<dbReference type="InterPro" id="IPR001041">
    <property type="entry name" value="2Fe-2S_ferredoxin-type"/>
</dbReference>
<feature type="domain" description="2Fe-2S ferredoxin-type" evidence="9">
    <location>
        <begin position="1"/>
        <end position="89"/>
    </location>
</feature>
<evidence type="ECO:0000313" key="10">
    <source>
        <dbReference type="EMBL" id="MFC7408264.1"/>
    </source>
</evidence>
<keyword evidence="6" id="KW-0408">Iron</keyword>
<dbReference type="Gene3D" id="3.10.20.30">
    <property type="match status" value="1"/>
</dbReference>
<evidence type="ECO:0000256" key="1">
    <source>
        <dbReference type="ARBA" id="ARBA00007874"/>
    </source>
</evidence>
<evidence type="ECO:0000256" key="6">
    <source>
        <dbReference type="ARBA" id="ARBA00023004"/>
    </source>
</evidence>
<keyword evidence="3" id="KW-0001">2Fe-2S</keyword>
<comment type="cofactor">
    <cofactor evidence="8">
        <name>[2Fe-2S] cluster</name>
        <dbReference type="ChEBI" id="CHEBI:190135"/>
    </cofactor>
</comment>
<dbReference type="EMBL" id="JBHTCA010000003">
    <property type="protein sequence ID" value="MFC7408264.1"/>
    <property type="molecule type" value="Genomic_DNA"/>
</dbReference>
<dbReference type="InterPro" id="IPR012675">
    <property type="entry name" value="Beta-grasp_dom_sf"/>
</dbReference>
<name>A0ABW2QFL7_9BURK</name>
<dbReference type="SUPFAM" id="SSF54292">
    <property type="entry name" value="2Fe-2S ferredoxin-like"/>
    <property type="match status" value="1"/>
</dbReference>